<reference evidence="1 2" key="1">
    <citation type="journal article" date="2014" name="Genome Announc.">
        <title>Draft Genome Sequence of Lutibaculum baratangense Strain AMV1T, Isolated from a Mud Volcano in Andamans, India.</title>
        <authorList>
            <person name="Singh A."/>
            <person name="Sreenivas A."/>
            <person name="Sathyanarayana Reddy G."/>
            <person name="Pinnaka A.K."/>
            <person name="Shivaji S."/>
        </authorList>
    </citation>
    <scope>NUCLEOTIDE SEQUENCE [LARGE SCALE GENOMIC DNA]</scope>
    <source>
        <strain evidence="1 2">AMV1</strain>
    </source>
</reference>
<dbReference type="Proteomes" id="UP000017819">
    <property type="component" value="Unassembled WGS sequence"/>
</dbReference>
<proteinExistence type="predicted"/>
<dbReference type="Pfam" id="PF13376">
    <property type="entry name" value="OmdA"/>
    <property type="match status" value="1"/>
</dbReference>
<evidence type="ECO:0000313" key="2">
    <source>
        <dbReference type="Proteomes" id="UP000017819"/>
    </source>
</evidence>
<dbReference type="EMBL" id="AWXZ01000035">
    <property type="protein sequence ID" value="ESR24077.1"/>
    <property type="molecule type" value="Genomic_DNA"/>
</dbReference>
<dbReference type="AlphaFoldDB" id="V4QWF8"/>
<dbReference type="RefSeq" id="WP_023432655.1">
    <property type="nucleotide sequence ID" value="NZ_AWXZ01000035.1"/>
</dbReference>
<name>V4QWF8_9HYPH</name>
<organism evidence="1 2">
    <name type="scientific">Lutibaculum baratangense AMV1</name>
    <dbReference type="NCBI Taxonomy" id="631454"/>
    <lineage>
        <taxon>Bacteria</taxon>
        <taxon>Pseudomonadati</taxon>
        <taxon>Pseudomonadota</taxon>
        <taxon>Alphaproteobacteria</taxon>
        <taxon>Hyphomicrobiales</taxon>
        <taxon>Tepidamorphaceae</taxon>
        <taxon>Lutibaculum</taxon>
    </lineage>
</organism>
<dbReference type="STRING" id="631454.N177_2526"/>
<dbReference type="eggNOG" id="COG4430">
    <property type="taxonomic scope" value="Bacteria"/>
</dbReference>
<evidence type="ECO:0000313" key="1">
    <source>
        <dbReference type="EMBL" id="ESR24077.1"/>
    </source>
</evidence>
<accession>V4QWF8</accession>
<sequence>MAASEKMTGPAGAACPGGLAADAFPHGTVHEAADDLRVAVQSDPEALALWEKLTPLGRNEFICWVEDAKRAATRQRRIVRTCEELKEGKTRPSCWAGCIHRTDKPPSRWQQAVLIDGKRKKAP</sequence>
<dbReference type="OrthoDB" id="9803948at2"/>
<keyword evidence="2" id="KW-1185">Reference proteome</keyword>
<comment type="caution">
    <text evidence="1">The sequence shown here is derived from an EMBL/GenBank/DDBJ whole genome shotgun (WGS) entry which is preliminary data.</text>
</comment>
<dbReference type="PATRIC" id="fig|631454.5.peg.2495"/>
<protein>
    <submittedName>
        <fullName evidence="1">Uncharacterized protein</fullName>
    </submittedName>
</protein>
<gene>
    <name evidence="1" type="ORF">N177_2526</name>
</gene>